<dbReference type="InterPro" id="IPR016181">
    <property type="entry name" value="Acyl_CoA_acyltransferase"/>
</dbReference>
<keyword evidence="5" id="KW-1185">Reference proteome</keyword>
<dbReference type="PROSITE" id="PS51186">
    <property type="entry name" value="GNAT"/>
    <property type="match status" value="1"/>
</dbReference>
<protein>
    <submittedName>
        <fullName evidence="4">Acetyltransferase (GNAT) family protein</fullName>
    </submittedName>
</protein>
<dbReference type="GO" id="GO:0016747">
    <property type="term" value="F:acyltransferase activity, transferring groups other than amino-acyl groups"/>
    <property type="evidence" value="ECO:0007669"/>
    <property type="project" value="InterPro"/>
</dbReference>
<gene>
    <name evidence="4" type="ORF">DFR38_10948</name>
</gene>
<evidence type="ECO:0000256" key="1">
    <source>
        <dbReference type="ARBA" id="ARBA00022679"/>
    </source>
</evidence>
<comment type="caution">
    <text evidence="4">The sequence shown here is derived from an EMBL/GenBank/DDBJ whole genome shotgun (WGS) entry which is preliminary data.</text>
</comment>
<evidence type="ECO:0000259" key="3">
    <source>
        <dbReference type="PROSITE" id="PS51186"/>
    </source>
</evidence>
<evidence type="ECO:0000256" key="2">
    <source>
        <dbReference type="ARBA" id="ARBA00023315"/>
    </source>
</evidence>
<accession>A0A318JCV4</accession>
<dbReference type="InterPro" id="IPR000182">
    <property type="entry name" value="GNAT_dom"/>
</dbReference>
<dbReference type="Pfam" id="PF13508">
    <property type="entry name" value="Acetyltransf_7"/>
    <property type="match status" value="1"/>
</dbReference>
<keyword evidence="2" id="KW-0012">Acyltransferase</keyword>
<dbReference type="Gene3D" id="3.40.630.30">
    <property type="match status" value="1"/>
</dbReference>
<feature type="domain" description="N-acetyltransferase" evidence="3">
    <location>
        <begin position="4"/>
        <end position="149"/>
    </location>
</feature>
<dbReference type="InterPro" id="IPR050832">
    <property type="entry name" value="Bact_Acetyltransf"/>
</dbReference>
<dbReference type="PANTHER" id="PTHR43877">
    <property type="entry name" value="AMINOALKYLPHOSPHONATE N-ACETYLTRANSFERASE-RELATED-RELATED"/>
    <property type="match status" value="1"/>
</dbReference>
<evidence type="ECO:0000313" key="4">
    <source>
        <dbReference type="EMBL" id="PXX46207.1"/>
    </source>
</evidence>
<dbReference type="RefSeq" id="WP_059285099.1">
    <property type="nucleotide sequence ID" value="NZ_LNQU01000015.1"/>
</dbReference>
<dbReference type="CDD" id="cd04301">
    <property type="entry name" value="NAT_SF"/>
    <property type="match status" value="1"/>
</dbReference>
<dbReference type="SUPFAM" id="SSF55729">
    <property type="entry name" value="Acyl-CoA N-acyltransferases (Nat)"/>
    <property type="match status" value="1"/>
</dbReference>
<keyword evidence="1 4" id="KW-0808">Transferase</keyword>
<reference evidence="4 5" key="1">
    <citation type="submission" date="2018-05" db="EMBL/GenBank/DDBJ databases">
        <title>Genomic Encyclopedia of Type Strains, Phase IV (KMG-IV): sequencing the most valuable type-strain genomes for metagenomic binning, comparative biology and taxonomic classification.</title>
        <authorList>
            <person name="Goeker M."/>
        </authorList>
    </citation>
    <scope>NUCLEOTIDE SEQUENCE [LARGE SCALE GENOMIC DNA]</scope>
    <source>
        <strain evidence="4 5">DSM 25134</strain>
    </source>
</reference>
<dbReference type="Proteomes" id="UP000248395">
    <property type="component" value="Unassembled WGS sequence"/>
</dbReference>
<dbReference type="EMBL" id="QJKC01000009">
    <property type="protein sequence ID" value="PXX46207.1"/>
    <property type="molecule type" value="Genomic_DNA"/>
</dbReference>
<evidence type="ECO:0000313" key="5">
    <source>
        <dbReference type="Proteomes" id="UP000248395"/>
    </source>
</evidence>
<name>A0A318JCV4_9NEIS</name>
<proteinExistence type="predicted"/>
<dbReference type="AlphaFoldDB" id="A0A318JCV4"/>
<dbReference type="OrthoDB" id="5522469at2"/>
<organism evidence="4 5">
    <name type="scientific">Aquitalea magnusonii</name>
    <dbReference type="NCBI Taxonomy" id="332411"/>
    <lineage>
        <taxon>Bacteria</taxon>
        <taxon>Pseudomonadati</taxon>
        <taxon>Pseudomonadota</taxon>
        <taxon>Betaproteobacteria</taxon>
        <taxon>Neisseriales</taxon>
        <taxon>Chromobacteriaceae</taxon>
        <taxon>Aquitalea</taxon>
    </lineage>
</organism>
<sequence length="149" mass="16702">MTAFHFAPACAADFDELLALRLRALRVSLEALGRYDPVRARQRFTEQFQPAYCRHIVVEGRRVGCVSLKPAEDGLLIDQFYLQPAWHGRGLGSQVLQALLAEADERGLPVQVEVLKGSRANGFYQRQGFVLQSDGPYDNYYRRAACVAA</sequence>